<gene>
    <name evidence="1" type="ORF">SDC9_172326</name>
</gene>
<proteinExistence type="predicted"/>
<reference evidence="1" key="1">
    <citation type="submission" date="2019-08" db="EMBL/GenBank/DDBJ databases">
        <authorList>
            <person name="Kucharzyk K."/>
            <person name="Murdoch R.W."/>
            <person name="Higgins S."/>
            <person name="Loffler F."/>
        </authorList>
    </citation>
    <scope>NUCLEOTIDE SEQUENCE</scope>
</reference>
<organism evidence="1">
    <name type="scientific">bioreactor metagenome</name>
    <dbReference type="NCBI Taxonomy" id="1076179"/>
    <lineage>
        <taxon>unclassified sequences</taxon>
        <taxon>metagenomes</taxon>
        <taxon>ecological metagenomes</taxon>
    </lineage>
</organism>
<comment type="caution">
    <text evidence="1">The sequence shown here is derived from an EMBL/GenBank/DDBJ whole genome shotgun (WGS) entry which is preliminary data.</text>
</comment>
<name>A0A645GDC6_9ZZZZ</name>
<protein>
    <submittedName>
        <fullName evidence="1">Uncharacterized protein</fullName>
    </submittedName>
</protein>
<sequence>MGLRRGPQPPIPIVMPSLMDATTSFAVINLLAMSPSLLSVVFRAAHAEVVPPEAYGRELVRDVVFPVDDGTAIAELQVEVGGRLHVERDHLVVGVLTQSGRELDLALLHAVHGTAHFGHVVHLHHHMHAARSGRELGQRQTVVTSVGAVEEMNAHRRAGIACGLEVVDVRKTKAQYIAHKGHGLVEVGSGQHGMAQAIVAGDEA</sequence>
<evidence type="ECO:0000313" key="1">
    <source>
        <dbReference type="EMBL" id="MPN24921.1"/>
    </source>
</evidence>
<accession>A0A645GDC6</accession>
<dbReference type="AlphaFoldDB" id="A0A645GDC6"/>
<dbReference type="EMBL" id="VSSQ01073930">
    <property type="protein sequence ID" value="MPN24921.1"/>
    <property type="molecule type" value="Genomic_DNA"/>
</dbReference>